<feature type="transmembrane region" description="Helical" evidence="9">
    <location>
        <begin position="148"/>
        <end position="169"/>
    </location>
</feature>
<dbReference type="GO" id="GO:0015137">
    <property type="term" value="F:citrate transmembrane transporter activity"/>
    <property type="evidence" value="ECO:0007669"/>
    <property type="project" value="TreeGrafter"/>
</dbReference>
<organism evidence="10 12">
    <name type="scientific">Petromyzon marinus</name>
    <name type="common">Sea lamprey</name>
    <dbReference type="NCBI Taxonomy" id="7757"/>
    <lineage>
        <taxon>Eukaryota</taxon>
        <taxon>Metazoa</taxon>
        <taxon>Chordata</taxon>
        <taxon>Craniata</taxon>
        <taxon>Vertebrata</taxon>
        <taxon>Cyclostomata</taxon>
        <taxon>Hyperoartia</taxon>
        <taxon>Petromyzontiformes</taxon>
        <taxon>Petromyzontidae</taxon>
        <taxon>Petromyzon</taxon>
    </lineage>
</organism>
<evidence type="ECO:0000256" key="1">
    <source>
        <dbReference type="ARBA" id="ARBA00004225"/>
    </source>
</evidence>
<keyword evidence="5" id="KW-0029">Amino-acid transport</keyword>
<evidence type="ECO:0000256" key="5">
    <source>
        <dbReference type="ARBA" id="ARBA00022970"/>
    </source>
</evidence>
<dbReference type="CTD" id="94097"/>
<evidence type="ECO:0000313" key="10">
    <source>
        <dbReference type="Proteomes" id="UP001318040"/>
    </source>
</evidence>
<dbReference type="RefSeq" id="XP_032806417.1">
    <property type="nucleotide sequence ID" value="XM_032950526.1"/>
</dbReference>
<feature type="transmembrane region" description="Helical" evidence="9">
    <location>
        <begin position="117"/>
        <end position="136"/>
    </location>
</feature>
<evidence type="ECO:0000256" key="7">
    <source>
        <dbReference type="ARBA" id="ARBA00023128"/>
    </source>
</evidence>
<dbReference type="PANTHER" id="PTHR11153:SF17">
    <property type="entry name" value="SIDEROFLEXIN-5"/>
    <property type="match status" value="1"/>
</dbReference>
<dbReference type="Pfam" id="PF03820">
    <property type="entry name" value="SFXNs"/>
    <property type="match status" value="1"/>
</dbReference>
<dbReference type="Proteomes" id="UP001318040">
    <property type="component" value="Chromosome 9"/>
</dbReference>
<reference evidence="11 12" key="1">
    <citation type="submission" date="2025-04" db="UniProtKB">
        <authorList>
            <consortium name="RefSeq"/>
        </authorList>
    </citation>
    <scope>IDENTIFICATION</scope>
    <source>
        <tissue evidence="11 12">Sperm</tissue>
    </source>
</reference>
<dbReference type="KEGG" id="pmrn:116940563"/>
<keyword evidence="8 9" id="KW-0472">Membrane</keyword>
<feature type="transmembrane region" description="Helical" evidence="9">
    <location>
        <begin position="63"/>
        <end position="90"/>
    </location>
</feature>
<comment type="subcellular location">
    <subcellularLocation>
        <location evidence="1">Mitochondrion membrane</location>
        <topology evidence="1">Multi-pass membrane protein</topology>
    </subcellularLocation>
</comment>
<evidence type="ECO:0000256" key="6">
    <source>
        <dbReference type="ARBA" id="ARBA00022989"/>
    </source>
</evidence>
<dbReference type="GO" id="GO:1990542">
    <property type="term" value="P:mitochondrial transmembrane transport"/>
    <property type="evidence" value="ECO:0007669"/>
    <property type="project" value="TreeGrafter"/>
</dbReference>
<sequence>MGRTCTSRGSCCEPWRPSTTTRKASLVLGLTDKQLWEAQKVKQAILHPDTGEKIFMPFRMSGYVPFGTPIVVGLLLPNQTLATTVFWQWLNQSHNACVNYANRNASKPTPTARFVQGYLGAVCSAVALAVGLNVFIKRASGFSPATRLLIQRLIPFPAVATANVCNVLLMRHNELQEGVDVVDEHGRVVGTSRTAAKHALVETAVTRIVLPMPILVLPPLIMAMLERLTSPCWSQRYKRRPRTRSSLTTRACEASDASSLHPGRRLQEINKSQLSPWLAPARPSQAKALIALRRGACAARRMRTDAAFGVFFPPSLSFPGIVWHCGRNVTCAFIEQQVIILGKPFDPLECVSYLKITPPPPQRNFTRVKNYLKKTRPYQEREM</sequence>
<proteinExistence type="inferred from homology"/>
<dbReference type="RefSeq" id="XP_032806418.1">
    <property type="nucleotide sequence ID" value="XM_032950527.1"/>
</dbReference>
<evidence type="ECO:0000313" key="12">
    <source>
        <dbReference type="RefSeq" id="XP_032806418.1"/>
    </source>
</evidence>
<dbReference type="GO" id="GO:0005743">
    <property type="term" value="C:mitochondrial inner membrane"/>
    <property type="evidence" value="ECO:0007669"/>
    <property type="project" value="TreeGrafter"/>
</dbReference>
<evidence type="ECO:0000256" key="9">
    <source>
        <dbReference type="SAM" id="Phobius"/>
    </source>
</evidence>
<evidence type="ECO:0000256" key="2">
    <source>
        <dbReference type="ARBA" id="ARBA00005974"/>
    </source>
</evidence>
<dbReference type="GO" id="GO:0006865">
    <property type="term" value="P:amino acid transport"/>
    <property type="evidence" value="ECO:0007669"/>
    <property type="project" value="UniProtKB-KW"/>
</dbReference>
<protein>
    <submittedName>
        <fullName evidence="11 12">Sideroflexin-5 isoform X1</fullName>
    </submittedName>
</protein>
<comment type="similarity">
    <text evidence="2">Belongs to the sideroflexin family.</text>
</comment>
<dbReference type="GO" id="GO:0015075">
    <property type="term" value="F:monoatomic ion transmembrane transporter activity"/>
    <property type="evidence" value="ECO:0007669"/>
    <property type="project" value="InterPro"/>
</dbReference>
<keyword evidence="10" id="KW-1185">Reference proteome</keyword>
<accession>A0AAJ7SXH9</accession>
<keyword evidence="7" id="KW-0496">Mitochondrion</keyword>
<dbReference type="AlphaFoldDB" id="A0AAJ7SXH9"/>
<keyword evidence="6 9" id="KW-1133">Transmembrane helix</keyword>
<gene>
    <name evidence="11 12" type="primary">SFXN5</name>
</gene>
<keyword evidence="3" id="KW-0813">Transport</keyword>
<evidence type="ECO:0000313" key="11">
    <source>
        <dbReference type="RefSeq" id="XP_032806417.1"/>
    </source>
</evidence>
<dbReference type="PANTHER" id="PTHR11153">
    <property type="entry name" value="SIDEROFLEXIN"/>
    <property type="match status" value="1"/>
</dbReference>
<feature type="transmembrane region" description="Helical" evidence="9">
    <location>
        <begin position="208"/>
        <end position="229"/>
    </location>
</feature>
<keyword evidence="4 9" id="KW-0812">Transmembrane</keyword>
<name>A0AAJ7SXH9_PETMA</name>
<evidence type="ECO:0000256" key="4">
    <source>
        <dbReference type="ARBA" id="ARBA00022692"/>
    </source>
</evidence>
<dbReference type="InterPro" id="IPR004686">
    <property type="entry name" value="Mtc"/>
</dbReference>
<evidence type="ECO:0000256" key="3">
    <source>
        <dbReference type="ARBA" id="ARBA00022448"/>
    </source>
</evidence>
<evidence type="ECO:0000256" key="8">
    <source>
        <dbReference type="ARBA" id="ARBA00023136"/>
    </source>
</evidence>